<proteinExistence type="inferred from homology"/>
<evidence type="ECO:0000313" key="7">
    <source>
        <dbReference type="EMBL" id="RDV15768.1"/>
    </source>
</evidence>
<dbReference type="OrthoDB" id="9774675at2"/>
<dbReference type="GO" id="GO:0016491">
    <property type="term" value="F:oxidoreductase activity"/>
    <property type="evidence" value="ECO:0007669"/>
    <property type="project" value="UniProtKB-KW"/>
</dbReference>
<dbReference type="AlphaFoldDB" id="A0A3D8LEE6"/>
<evidence type="ECO:0000256" key="1">
    <source>
        <dbReference type="ARBA" id="ARBA00004829"/>
    </source>
</evidence>
<dbReference type="InterPro" id="IPR014105">
    <property type="entry name" value="Carotenoid/retinoid_OxRdtase"/>
</dbReference>
<keyword evidence="8" id="KW-1185">Reference proteome</keyword>
<dbReference type="InterPro" id="IPR036188">
    <property type="entry name" value="FAD/NAD-bd_sf"/>
</dbReference>
<keyword evidence="4 5" id="KW-0560">Oxidoreductase</keyword>
<evidence type="ECO:0000256" key="4">
    <source>
        <dbReference type="ARBA" id="ARBA00023002"/>
    </source>
</evidence>
<evidence type="ECO:0000256" key="3">
    <source>
        <dbReference type="ARBA" id="ARBA00022746"/>
    </source>
</evidence>
<comment type="caution">
    <text evidence="7">The sequence shown here is derived from an EMBL/GenBank/DDBJ whole genome shotgun (WGS) entry which is preliminary data.</text>
</comment>
<comment type="similarity">
    <text evidence="2 5">Belongs to the carotenoid/retinoid oxidoreductase family.</text>
</comment>
<protein>
    <submittedName>
        <fullName evidence="7">Phytoene desaturase</fullName>
    </submittedName>
</protein>
<dbReference type="SUPFAM" id="SSF51905">
    <property type="entry name" value="FAD/NAD(P)-binding domain"/>
    <property type="match status" value="1"/>
</dbReference>
<dbReference type="PANTHER" id="PTHR43734:SF1">
    <property type="entry name" value="PHYTOENE DESATURASE"/>
    <property type="match status" value="1"/>
</dbReference>
<dbReference type="InterPro" id="IPR002937">
    <property type="entry name" value="Amino_oxidase"/>
</dbReference>
<dbReference type="GO" id="GO:0016117">
    <property type="term" value="P:carotenoid biosynthetic process"/>
    <property type="evidence" value="ECO:0007669"/>
    <property type="project" value="UniProtKB-KW"/>
</dbReference>
<sequence>MAQKKIIVIGSGFSGLSAATCLADQGYDVTVLEKNSSPGGRARSFSAEGFTYDMGPSWYWMPDVFESYFRRFGKTTSDYYDLLRLDPSYTVIFGEDDFMEIPASMYKMRELFESLEKGSANALDKFLEQAAYKYEVGINQLVYKPGRSVTEFMNLRLLLDVLRMDVFQSIHKHIRRFFSHDKILKLMEFPILFLGALPQNTPALYSLMNYADISLGTWYPMGGMHKIVEGMVNLAEEKGVTFLYDQDVQRIDVQDGVAKQVLTATDIFEADVVVASADYHHVEKELLPKASQSYSDDYWDKRVMAPSSLLFYLGVNKRLQNLQHHNLFFDEDFGPHAHEIYTDPKWPNKPLFYVSAPSVTDPSVAPEGCENLFVLIPVAPDLHDTEEVREKYYHMVMDRLERLTKQEIRSHVVYKRSYAHKDFINDYNAFKGNAYGLANTLMQTALLKPSLKSRKVKNLFYTGQLTVPGPGVPPSLISGQVVAKEVAKEYAAPVAVKV</sequence>
<organism evidence="7 8">
    <name type="scientific">Pontibacter diazotrophicus</name>
    <dbReference type="NCBI Taxonomy" id="1400979"/>
    <lineage>
        <taxon>Bacteria</taxon>
        <taxon>Pseudomonadati</taxon>
        <taxon>Bacteroidota</taxon>
        <taxon>Cytophagia</taxon>
        <taxon>Cytophagales</taxon>
        <taxon>Hymenobacteraceae</taxon>
        <taxon>Pontibacter</taxon>
    </lineage>
</organism>
<dbReference type="Pfam" id="PF01593">
    <property type="entry name" value="Amino_oxidase"/>
    <property type="match status" value="1"/>
</dbReference>
<accession>A0A3D8LEE6</accession>
<gene>
    <name evidence="7" type="primary">crtI</name>
    <name evidence="7" type="ORF">DXT99_07105</name>
</gene>
<dbReference type="Proteomes" id="UP000256708">
    <property type="component" value="Unassembled WGS sequence"/>
</dbReference>
<keyword evidence="3 5" id="KW-0125">Carotenoid biosynthesis</keyword>
<feature type="domain" description="Amine oxidase" evidence="6">
    <location>
        <begin position="13"/>
        <end position="486"/>
    </location>
</feature>
<comment type="pathway">
    <text evidence="1 5">Carotenoid biosynthesis.</text>
</comment>
<dbReference type="Gene3D" id="3.50.50.60">
    <property type="entry name" value="FAD/NAD(P)-binding domain"/>
    <property type="match status" value="2"/>
</dbReference>
<evidence type="ECO:0000313" key="8">
    <source>
        <dbReference type="Proteomes" id="UP000256708"/>
    </source>
</evidence>
<dbReference type="PANTHER" id="PTHR43734">
    <property type="entry name" value="PHYTOENE DESATURASE"/>
    <property type="match status" value="1"/>
</dbReference>
<name>A0A3D8LEE6_9BACT</name>
<evidence type="ECO:0000256" key="2">
    <source>
        <dbReference type="ARBA" id="ARBA00006046"/>
    </source>
</evidence>
<evidence type="ECO:0000256" key="5">
    <source>
        <dbReference type="RuleBase" id="RU362075"/>
    </source>
</evidence>
<dbReference type="RefSeq" id="WP_115564840.1">
    <property type="nucleotide sequence ID" value="NZ_QRGR01000007.1"/>
</dbReference>
<dbReference type="NCBIfam" id="TIGR02734">
    <property type="entry name" value="crtI_fam"/>
    <property type="match status" value="1"/>
</dbReference>
<dbReference type="EMBL" id="QRGR01000007">
    <property type="protein sequence ID" value="RDV15768.1"/>
    <property type="molecule type" value="Genomic_DNA"/>
</dbReference>
<evidence type="ECO:0000259" key="6">
    <source>
        <dbReference type="Pfam" id="PF01593"/>
    </source>
</evidence>
<reference evidence="8" key="1">
    <citation type="submission" date="2018-08" db="EMBL/GenBank/DDBJ databases">
        <authorList>
            <person name="Liu Z.-W."/>
            <person name="Du Z.-J."/>
        </authorList>
    </citation>
    <scope>NUCLEOTIDE SEQUENCE [LARGE SCALE GENOMIC DNA]</scope>
    <source>
        <strain evidence="8">H4X</strain>
    </source>
</reference>